<name>A0A1Y6HEE4_9XANT</name>
<sequence length="84" mass="8967">MRDAGLGMSGSDQQREPGTGLQSRIDDADLQLVTALAQRQVKRDSVMLRAAPTSGTRVTTSTSTSTTTPPTQPIQQRAQSRQPA</sequence>
<gene>
    <name evidence="3" type="ORF">PD5205_00538</name>
    <name evidence="2" type="ORF">PD885_03472</name>
</gene>
<feature type="compositionally biased region" description="Low complexity" evidence="1">
    <location>
        <begin position="52"/>
        <end position="69"/>
    </location>
</feature>
<feature type="region of interest" description="Disordered" evidence="1">
    <location>
        <begin position="1"/>
        <end position="26"/>
    </location>
</feature>
<dbReference type="AlphaFoldDB" id="A0A1Y6HEE4"/>
<reference evidence="2 4" key="2">
    <citation type="submission" date="2017-05" db="EMBL/GenBank/DDBJ databases">
        <authorList>
            <person name="Blom J."/>
        </authorList>
    </citation>
    <scope>NUCLEOTIDE SEQUENCE [LARGE SCALE GENOMIC DNA]</scope>
    <source>
        <strain evidence="2">PD885</strain>
    </source>
</reference>
<evidence type="ECO:0000313" key="5">
    <source>
        <dbReference type="Proteomes" id="UP000195953"/>
    </source>
</evidence>
<dbReference type="EMBL" id="LT853885">
    <property type="protein sequence ID" value="SMR01858.1"/>
    <property type="molecule type" value="Genomic_DNA"/>
</dbReference>
<reference evidence="3 5" key="1">
    <citation type="submission" date="2017-05" db="EMBL/GenBank/DDBJ databases">
        <authorList>
            <person name="Song R."/>
            <person name="Chenine A.L."/>
            <person name="Ruprecht R.M."/>
        </authorList>
    </citation>
    <scope>NUCLEOTIDE SEQUENCE [LARGE SCALE GENOMIC DNA]</scope>
    <source>
        <strain evidence="3">PD5205</strain>
    </source>
</reference>
<dbReference type="Proteomes" id="UP000195953">
    <property type="component" value="Chromosome 1"/>
</dbReference>
<accession>A0A1Y6HEE4</accession>
<feature type="region of interest" description="Disordered" evidence="1">
    <location>
        <begin position="46"/>
        <end position="84"/>
    </location>
</feature>
<protein>
    <submittedName>
        <fullName evidence="3">Uncharacterized protein</fullName>
    </submittedName>
</protein>
<keyword evidence="4" id="KW-1185">Reference proteome</keyword>
<feature type="compositionally biased region" description="Polar residues" evidence="1">
    <location>
        <begin position="74"/>
        <end position="84"/>
    </location>
</feature>
<evidence type="ECO:0000313" key="3">
    <source>
        <dbReference type="EMBL" id="SMR01858.1"/>
    </source>
</evidence>
<evidence type="ECO:0000313" key="4">
    <source>
        <dbReference type="Proteomes" id="UP000195877"/>
    </source>
</evidence>
<evidence type="ECO:0000313" key="2">
    <source>
        <dbReference type="EMBL" id="SMR00693.1"/>
    </source>
</evidence>
<dbReference type="EMBL" id="LT853882">
    <property type="protein sequence ID" value="SMR00693.1"/>
    <property type="molecule type" value="Genomic_DNA"/>
</dbReference>
<organism evidence="3 5">
    <name type="scientific">Xanthomonas fragariae</name>
    <dbReference type="NCBI Taxonomy" id="48664"/>
    <lineage>
        <taxon>Bacteria</taxon>
        <taxon>Pseudomonadati</taxon>
        <taxon>Pseudomonadota</taxon>
        <taxon>Gammaproteobacteria</taxon>
        <taxon>Lysobacterales</taxon>
        <taxon>Lysobacteraceae</taxon>
        <taxon>Xanthomonas</taxon>
    </lineage>
</organism>
<proteinExistence type="predicted"/>
<dbReference type="Proteomes" id="UP000195877">
    <property type="component" value="Chromosome 1"/>
</dbReference>
<evidence type="ECO:0000256" key="1">
    <source>
        <dbReference type="SAM" id="MobiDB-lite"/>
    </source>
</evidence>